<dbReference type="OrthoDB" id="1342666at2"/>
<dbReference type="GO" id="GO:0016747">
    <property type="term" value="F:acyltransferase activity, transferring groups other than amino-acyl groups"/>
    <property type="evidence" value="ECO:0007669"/>
    <property type="project" value="InterPro"/>
</dbReference>
<dbReference type="InterPro" id="IPR000182">
    <property type="entry name" value="GNAT_dom"/>
</dbReference>
<gene>
    <name evidence="2" type="ORF">SAMN03080617_03931</name>
</gene>
<evidence type="ECO:0000313" key="3">
    <source>
        <dbReference type="Proteomes" id="UP000198756"/>
    </source>
</evidence>
<reference evidence="3" key="1">
    <citation type="submission" date="2016-10" db="EMBL/GenBank/DDBJ databases">
        <authorList>
            <person name="Varghese N."/>
            <person name="Submissions S."/>
        </authorList>
    </citation>
    <scope>NUCLEOTIDE SEQUENCE [LARGE SCALE GENOMIC DNA]</scope>
    <source>
        <strain evidence="3">DSM 22703</strain>
    </source>
</reference>
<keyword evidence="2" id="KW-0012">Acyltransferase</keyword>
<name>A0A1G5ZIA2_9BACT</name>
<organism evidence="2 3">
    <name type="scientific">Algoriphagus alkaliphilus</name>
    <dbReference type="NCBI Taxonomy" id="279824"/>
    <lineage>
        <taxon>Bacteria</taxon>
        <taxon>Pseudomonadati</taxon>
        <taxon>Bacteroidota</taxon>
        <taxon>Cytophagia</taxon>
        <taxon>Cytophagales</taxon>
        <taxon>Cyclobacteriaceae</taxon>
        <taxon>Algoriphagus</taxon>
    </lineage>
</organism>
<dbReference type="PROSITE" id="PS51186">
    <property type="entry name" value="GNAT"/>
    <property type="match status" value="1"/>
</dbReference>
<accession>A0A1G5ZIA2</accession>
<dbReference type="RefSeq" id="WP_092734008.1">
    <property type="nucleotide sequence ID" value="NZ_FMXE01000040.1"/>
</dbReference>
<evidence type="ECO:0000313" key="2">
    <source>
        <dbReference type="EMBL" id="SDA94621.1"/>
    </source>
</evidence>
<dbReference type="InterPro" id="IPR016181">
    <property type="entry name" value="Acyl_CoA_acyltransferase"/>
</dbReference>
<dbReference type="SUPFAM" id="SSF55729">
    <property type="entry name" value="Acyl-CoA N-acyltransferases (Nat)"/>
    <property type="match status" value="1"/>
</dbReference>
<keyword evidence="2" id="KW-0808">Transferase</keyword>
<dbReference type="Pfam" id="PF00583">
    <property type="entry name" value="Acetyltransf_1"/>
    <property type="match status" value="1"/>
</dbReference>
<dbReference type="AlphaFoldDB" id="A0A1G5ZIA2"/>
<evidence type="ECO:0000259" key="1">
    <source>
        <dbReference type="PROSITE" id="PS51186"/>
    </source>
</evidence>
<proteinExistence type="predicted"/>
<protein>
    <submittedName>
        <fullName evidence="2">dTDP-4-amino-4,6-dideoxy-D-galactose acyltransferase</fullName>
    </submittedName>
</protein>
<dbReference type="CDD" id="cd04301">
    <property type="entry name" value="NAT_SF"/>
    <property type="match status" value="1"/>
</dbReference>
<dbReference type="Proteomes" id="UP000198756">
    <property type="component" value="Unassembled WGS sequence"/>
</dbReference>
<keyword evidence="3" id="KW-1185">Reference proteome</keyword>
<feature type="domain" description="N-acetyltransferase" evidence="1">
    <location>
        <begin position="80"/>
        <end position="227"/>
    </location>
</feature>
<sequence>MIIQTLAFDSQLFGYPVGKFQADKETNWDSFLEKAKPYQLIYVFSDSEIPNPPDFLRFVNSKYVFGKKLTEVRKEKKAELTIEPYSGALSDKLLDLALQSGEYSRFKTDPRLSSGEYEKLYRLWIEKALLEDMVLVDSSHSGLVTLSVSDHIASIGLIAVDVKGRGLGIGKALLRAAEEKAITLGAIDMKISTQGENRAAVQFYKVNDYQLMESSMNYHFFNVNKLP</sequence>
<dbReference type="Gene3D" id="3.40.630.30">
    <property type="match status" value="1"/>
</dbReference>
<dbReference type="EMBL" id="FMXE01000040">
    <property type="protein sequence ID" value="SDA94621.1"/>
    <property type="molecule type" value="Genomic_DNA"/>
</dbReference>
<dbReference type="STRING" id="279824.SAMN03080617_03931"/>